<comment type="caution">
    <text evidence="1">The sequence shown here is derived from an EMBL/GenBank/DDBJ whole genome shotgun (WGS) entry which is preliminary data.</text>
</comment>
<protein>
    <submittedName>
        <fullName evidence="1">Uncharacterized protein</fullName>
    </submittedName>
</protein>
<dbReference type="AlphaFoldDB" id="A0A9P4T502"/>
<gene>
    <name evidence="1" type="ORF">E8E13_002493</name>
</gene>
<evidence type="ECO:0000313" key="2">
    <source>
        <dbReference type="Proteomes" id="UP000801428"/>
    </source>
</evidence>
<reference evidence="1" key="1">
    <citation type="submission" date="2019-04" db="EMBL/GenBank/DDBJ databases">
        <title>Sequencing of skin fungus with MAO and IRED activity.</title>
        <authorList>
            <person name="Marsaioli A.J."/>
            <person name="Bonatto J.M.C."/>
            <person name="Reis Junior O."/>
        </authorList>
    </citation>
    <scope>NUCLEOTIDE SEQUENCE</scope>
    <source>
        <strain evidence="1">30M1</strain>
    </source>
</reference>
<evidence type="ECO:0000313" key="1">
    <source>
        <dbReference type="EMBL" id="KAF2994271.1"/>
    </source>
</evidence>
<keyword evidence="2" id="KW-1185">Reference proteome</keyword>
<dbReference type="Proteomes" id="UP000801428">
    <property type="component" value="Unassembled WGS sequence"/>
</dbReference>
<name>A0A9P4T502_CURKU</name>
<dbReference type="EMBL" id="SWKU01000042">
    <property type="protein sequence ID" value="KAF2994271.1"/>
    <property type="molecule type" value="Genomic_DNA"/>
</dbReference>
<accession>A0A9P4T502</accession>
<organism evidence="1 2">
    <name type="scientific">Curvularia kusanoi</name>
    <name type="common">Cochliobolus kusanoi</name>
    <dbReference type="NCBI Taxonomy" id="90978"/>
    <lineage>
        <taxon>Eukaryota</taxon>
        <taxon>Fungi</taxon>
        <taxon>Dikarya</taxon>
        <taxon>Ascomycota</taxon>
        <taxon>Pezizomycotina</taxon>
        <taxon>Dothideomycetes</taxon>
        <taxon>Pleosporomycetidae</taxon>
        <taxon>Pleosporales</taxon>
        <taxon>Pleosporineae</taxon>
        <taxon>Pleosporaceae</taxon>
        <taxon>Curvularia</taxon>
    </lineage>
</organism>
<sequence>MGNACHRRFYDSINRDESYTDAVDFINLQGSDDKAKSTLPTELTLRGWIGNVGYPGIKPRSTSFDNTYFKLIIGDRGFIYSINWDMDEPSSLESTKALTIKVHTKVGKNGGCLYVGLILKSVDTDDDVPTYMRVGSYSCHECPGYDPLIDPGFELKNREERKQALMSAPLIRLV</sequence>
<proteinExistence type="predicted"/>